<evidence type="ECO:0000256" key="1">
    <source>
        <dbReference type="SAM" id="MobiDB-lite"/>
    </source>
</evidence>
<accession>A0A507C8F2</accession>
<feature type="non-terminal residue" evidence="2">
    <location>
        <position position="1"/>
    </location>
</feature>
<evidence type="ECO:0000313" key="2">
    <source>
        <dbReference type="EMBL" id="TPX37870.1"/>
    </source>
</evidence>
<feature type="region of interest" description="Disordered" evidence="1">
    <location>
        <begin position="1"/>
        <end position="21"/>
    </location>
</feature>
<gene>
    <name evidence="2" type="ORF">SeMB42_g06824</name>
</gene>
<sequence>VSFAPEKTHGQEESRDSIGGLKTRDKFTEFLSAAEFVRLRHTAMPRVKAGSDTCHT</sequence>
<comment type="caution">
    <text evidence="2">The sequence shown here is derived from an EMBL/GenBank/DDBJ whole genome shotgun (WGS) entry which is preliminary data.</text>
</comment>
<reference evidence="2 3" key="1">
    <citation type="journal article" date="2019" name="Sci. Rep.">
        <title>Comparative genomics of chytrid fungi reveal insights into the obligate biotrophic and pathogenic lifestyle of Synchytrium endobioticum.</title>
        <authorList>
            <person name="van de Vossenberg B.T.L.H."/>
            <person name="Warris S."/>
            <person name="Nguyen H.D.T."/>
            <person name="van Gent-Pelzer M.P.E."/>
            <person name="Joly D.L."/>
            <person name="van de Geest H.C."/>
            <person name="Bonants P.J.M."/>
            <person name="Smith D.S."/>
            <person name="Levesque C.A."/>
            <person name="van der Lee T.A.J."/>
        </authorList>
    </citation>
    <scope>NUCLEOTIDE SEQUENCE [LARGE SCALE GENOMIC DNA]</scope>
    <source>
        <strain evidence="2 3">MB42</strain>
    </source>
</reference>
<proteinExistence type="predicted"/>
<dbReference type="Proteomes" id="UP000317494">
    <property type="component" value="Unassembled WGS sequence"/>
</dbReference>
<name>A0A507C8F2_9FUNG</name>
<dbReference type="VEuPathDB" id="FungiDB:SeMB42_g06824"/>
<protein>
    <submittedName>
        <fullName evidence="2">Uncharacterized protein</fullName>
    </submittedName>
</protein>
<evidence type="ECO:0000313" key="3">
    <source>
        <dbReference type="Proteomes" id="UP000317494"/>
    </source>
</evidence>
<dbReference type="EMBL" id="QEAN01000413">
    <property type="protein sequence ID" value="TPX37870.1"/>
    <property type="molecule type" value="Genomic_DNA"/>
</dbReference>
<dbReference type="AlphaFoldDB" id="A0A507C8F2"/>
<organism evidence="2 3">
    <name type="scientific">Synchytrium endobioticum</name>
    <dbReference type="NCBI Taxonomy" id="286115"/>
    <lineage>
        <taxon>Eukaryota</taxon>
        <taxon>Fungi</taxon>
        <taxon>Fungi incertae sedis</taxon>
        <taxon>Chytridiomycota</taxon>
        <taxon>Chytridiomycota incertae sedis</taxon>
        <taxon>Chytridiomycetes</taxon>
        <taxon>Synchytriales</taxon>
        <taxon>Synchytriaceae</taxon>
        <taxon>Synchytrium</taxon>
    </lineage>
</organism>
<keyword evidence="3" id="KW-1185">Reference proteome</keyword>